<proteinExistence type="predicted"/>
<sequence>MAGSVHSGDPRTKQQRRAYALVALAKGRTVLPCLCAACVAMPVGADAYDLTGTDPDDDEVRADRAADCPQKALG</sequence>
<dbReference type="AlphaFoldDB" id="A0A857KW22"/>
<name>A0A857KW22_9ACTN</name>
<organism evidence="1">
    <name type="scientific">Gordonia amarae</name>
    <dbReference type="NCBI Taxonomy" id="36821"/>
    <lineage>
        <taxon>Bacteria</taxon>
        <taxon>Bacillati</taxon>
        <taxon>Actinomycetota</taxon>
        <taxon>Actinomycetes</taxon>
        <taxon>Mycobacteriales</taxon>
        <taxon>Gordoniaceae</taxon>
        <taxon>Gordonia</taxon>
    </lineage>
</organism>
<accession>A0A857KW22</accession>
<dbReference type="EMBL" id="CP045810">
    <property type="protein sequence ID" value="QHN37978.1"/>
    <property type="molecule type" value="Genomic_DNA"/>
</dbReference>
<gene>
    <name evidence="1" type="ORF">GII30_01175</name>
</gene>
<protein>
    <submittedName>
        <fullName evidence="1">Uncharacterized protein</fullName>
    </submittedName>
</protein>
<evidence type="ECO:0000313" key="1">
    <source>
        <dbReference type="EMBL" id="QHN37978.1"/>
    </source>
</evidence>
<dbReference type="RefSeq" id="WP_005192088.1">
    <property type="nucleotide sequence ID" value="NZ_CP045804.1"/>
</dbReference>
<reference evidence="1" key="1">
    <citation type="journal article" date="2021" name="Nat. Microbiol.">
        <title>Cocultivation of an ultrasmall environmental parasitic bacterium with lytic ability against bacteria associated with wastewater foams.</title>
        <authorList>
            <person name="Batinovic S."/>
            <person name="Rose J.J.A."/>
            <person name="Ratcliffe J."/>
            <person name="Seviour R.J."/>
            <person name="Petrovski S."/>
        </authorList>
    </citation>
    <scope>NUCLEOTIDE SEQUENCE</scope>
    <source>
        <strain evidence="1">CON44</strain>
    </source>
</reference>